<keyword evidence="3" id="KW-1185">Reference proteome</keyword>
<comment type="caution">
    <text evidence="2">The sequence shown here is derived from an EMBL/GenBank/DDBJ whole genome shotgun (WGS) entry which is preliminary data.</text>
</comment>
<dbReference type="Pfam" id="PF18050">
    <property type="entry name" value="Cyclophil_like2"/>
    <property type="match status" value="1"/>
</dbReference>
<protein>
    <recommendedName>
        <fullName evidence="1">Cyclophilin-like domain-containing protein</fullName>
    </recommendedName>
</protein>
<name>A0A852R2X8_9MICO</name>
<dbReference type="EMBL" id="JACCBD010000001">
    <property type="protein sequence ID" value="NYD27037.1"/>
    <property type="molecule type" value="Genomic_DNA"/>
</dbReference>
<accession>A0A852R2X8</accession>
<dbReference type="InterPro" id="IPR041183">
    <property type="entry name" value="Cyclophilin-like"/>
</dbReference>
<evidence type="ECO:0000313" key="2">
    <source>
        <dbReference type="EMBL" id="NYD27037.1"/>
    </source>
</evidence>
<dbReference type="AlphaFoldDB" id="A0A852R2X8"/>
<evidence type="ECO:0000259" key="1">
    <source>
        <dbReference type="Pfam" id="PF18050"/>
    </source>
</evidence>
<organism evidence="2 3">
    <name type="scientific">Leucobacter aridicollis</name>
    <dbReference type="NCBI Taxonomy" id="283878"/>
    <lineage>
        <taxon>Bacteria</taxon>
        <taxon>Bacillati</taxon>
        <taxon>Actinomycetota</taxon>
        <taxon>Actinomycetes</taxon>
        <taxon>Micrococcales</taxon>
        <taxon>Microbacteriaceae</taxon>
        <taxon>Leucobacter</taxon>
    </lineage>
</organism>
<feature type="domain" description="Cyclophilin-like" evidence="1">
    <location>
        <begin position="2"/>
        <end position="71"/>
    </location>
</feature>
<dbReference type="Proteomes" id="UP000586095">
    <property type="component" value="Unassembled WGS sequence"/>
</dbReference>
<evidence type="ECO:0000313" key="3">
    <source>
        <dbReference type="Proteomes" id="UP000586095"/>
    </source>
</evidence>
<reference evidence="2 3" key="1">
    <citation type="submission" date="2020-07" db="EMBL/GenBank/DDBJ databases">
        <title>Sequencing the genomes of 1000 actinobacteria strains.</title>
        <authorList>
            <person name="Klenk H.-P."/>
        </authorList>
    </citation>
    <scope>NUCLEOTIDE SEQUENCE [LARGE SCALE GENOMIC DNA]</scope>
    <source>
        <strain evidence="2 3">DSM 17380</strain>
    </source>
</reference>
<sequence length="90" mass="9795">MEKINYPPRRFGATGNAGMAPEVGDLFSCVPWSNLGFFYETGLLGQSRDLIRLGTTDDLEAVMELEGTAVTIDIAEWAGETAALATSFYR</sequence>
<dbReference type="RefSeq" id="WP_185987076.1">
    <property type="nucleotide sequence ID" value="NZ_BAAALZ010000001.1"/>
</dbReference>
<gene>
    <name evidence="2" type="ORF">BJ960_001840</name>
</gene>
<proteinExistence type="predicted"/>